<sequence>MGNVAGYGSGGSVGSSGSHRRSSASNAARGSSNGSPTARSTGGGDGMRMPTPNGGEILLTRRHFLYGALGAGALAAIGGGASVIIEQTKHDPDDDIVVLEVPESAVMASGSEAFEATYTLAEDPATLMSLAGSFELPYGTLVWASDDSIAACLVPTDQGTPLTQVALLSLGSGAYPIVLEQAVGSDLGFEIYDVRATSSTLVWTEADILDGVWRVYTARHDGGSIGTPALVEEGDENWEMPTIAAVGTHAFWQVLPKLDGEKKAEPSLLKRATAGASDVETVWTSNGRMASAPYATEDAVIITPRAATTSIHYQLTCLDASSGEVRDTMVLPTSMKPLEAGYGDKGFMFSFDAGYSYGDGIASLGTYTPASPVTDGDYSSAPWFRFSRNPTAAPAWCGPFFMVKATKQVVGINFDTNEYFQLDVKDGSDKYGDYLASTGTRNAVVTFANVDDKPLGGEAKKYCLVRVWTPA</sequence>
<name>A0A3N0IZ25_9ACTN</name>
<protein>
    <submittedName>
        <fullName evidence="3">Tat pathway signal protein</fullName>
    </submittedName>
</protein>
<comment type="caution">
    <text evidence="3">The sequence shown here is derived from an EMBL/GenBank/DDBJ whole genome shotgun (WGS) entry which is preliminary data.</text>
</comment>
<evidence type="ECO:0000313" key="3">
    <source>
        <dbReference type="EMBL" id="RNM42157.1"/>
    </source>
</evidence>
<proteinExistence type="predicted"/>
<reference evidence="5" key="2">
    <citation type="submission" date="2018-05" db="EMBL/GenBank/DDBJ databases">
        <title>Genome Sequencing of selected type strains of the family Eggerthellaceae.</title>
        <authorList>
            <person name="Danylec N."/>
            <person name="Stoll D.A."/>
            <person name="Doetsch A."/>
            <person name="Huch M."/>
        </authorList>
    </citation>
    <scope>NUCLEOTIDE SEQUENCE [LARGE SCALE GENOMIC DNA]</scope>
    <source>
        <strain evidence="5">DSM 16107</strain>
    </source>
</reference>
<organism evidence="3 5">
    <name type="scientific">Eggerthella sinensis</name>
    <dbReference type="NCBI Taxonomy" id="242230"/>
    <lineage>
        <taxon>Bacteria</taxon>
        <taxon>Bacillati</taxon>
        <taxon>Actinomycetota</taxon>
        <taxon>Coriobacteriia</taxon>
        <taxon>Eggerthellales</taxon>
        <taxon>Eggerthellaceae</taxon>
        <taxon>Eggerthella</taxon>
    </lineage>
</organism>
<feature type="compositionally biased region" description="Low complexity" evidence="1">
    <location>
        <begin position="23"/>
        <end position="35"/>
    </location>
</feature>
<evidence type="ECO:0000313" key="4">
    <source>
        <dbReference type="Proteomes" id="UP000253817"/>
    </source>
</evidence>
<dbReference type="Proteomes" id="UP000253817">
    <property type="component" value="Unassembled WGS sequence"/>
</dbReference>
<keyword evidence="4" id="KW-1185">Reference proteome</keyword>
<dbReference type="RefSeq" id="WP_114547354.1">
    <property type="nucleotide sequence ID" value="NZ_QICC01000018.1"/>
</dbReference>
<dbReference type="Proteomes" id="UP000270112">
    <property type="component" value="Unassembled WGS sequence"/>
</dbReference>
<gene>
    <name evidence="2" type="ORF">C1876_14065</name>
    <name evidence="3" type="ORF">DMP09_06240</name>
</gene>
<evidence type="ECO:0000256" key="1">
    <source>
        <dbReference type="SAM" id="MobiDB-lite"/>
    </source>
</evidence>
<dbReference type="AlphaFoldDB" id="A0A3N0IZ25"/>
<evidence type="ECO:0000313" key="5">
    <source>
        <dbReference type="Proteomes" id="UP000270112"/>
    </source>
</evidence>
<evidence type="ECO:0000313" key="2">
    <source>
        <dbReference type="EMBL" id="RDB66731.1"/>
    </source>
</evidence>
<feature type="region of interest" description="Disordered" evidence="1">
    <location>
        <begin position="1"/>
        <end position="53"/>
    </location>
</feature>
<dbReference type="OrthoDB" id="3177279at2"/>
<reference evidence="3" key="3">
    <citation type="journal article" date="2019" name="Microbiol. Resour. Announc.">
        <title>Draft Genome Sequences of Type Strains of Gordonibacter faecihominis, Paraeggerthella hongkongensis, Parvibacter caecicola,Slackia equolifaciens, Slackia faecicanis, and Slackia isoflavoniconvertens.</title>
        <authorList>
            <person name="Danylec N."/>
            <person name="Stoll D.A."/>
            <person name="Dotsch A."/>
            <person name="Huch M."/>
        </authorList>
    </citation>
    <scope>NUCLEOTIDE SEQUENCE</scope>
    <source>
        <strain evidence="3">DSM 16107</strain>
    </source>
</reference>
<feature type="compositionally biased region" description="Gly residues" evidence="1">
    <location>
        <begin position="1"/>
        <end position="14"/>
    </location>
</feature>
<dbReference type="EMBL" id="QICC01000018">
    <property type="protein sequence ID" value="RNM42157.1"/>
    <property type="molecule type" value="Genomic_DNA"/>
</dbReference>
<dbReference type="EMBL" id="PPTT01000029">
    <property type="protein sequence ID" value="RDB66731.1"/>
    <property type="molecule type" value="Genomic_DNA"/>
</dbReference>
<accession>A0A3N0IZ25</accession>
<reference evidence="2 4" key="1">
    <citation type="journal article" date="2018" name="Elife">
        <title>Discovery and characterization of a prevalent human gut bacterial enzyme sufficient for the inactivation of a family of plant toxins.</title>
        <authorList>
            <person name="Koppel N."/>
            <person name="Bisanz J.E."/>
            <person name="Pandelia M.E."/>
            <person name="Turnbaugh P.J."/>
            <person name="Balskus E.P."/>
        </authorList>
    </citation>
    <scope>NUCLEOTIDE SEQUENCE [LARGE SCALE GENOMIC DNA]</scope>
    <source>
        <strain evidence="2 4">DSM 16107</strain>
    </source>
</reference>